<dbReference type="STRING" id="104452.A0A0L7LS42"/>
<gene>
    <name evidence="7" type="ORF">OBRU01_02887</name>
</gene>
<reference evidence="7 8" key="1">
    <citation type="journal article" date="2015" name="Genome Biol. Evol.">
        <title>The genome of winter moth (Operophtera brumata) provides a genomic perspective on sexual dimorphism and phenology.</title>
        <authorList>
            <person name="Derks M.F."/>
            <person name="Smit S."/>
            <person name="Salis L."/>
            <person name="Schijlen E."/>
            <person name="Bossers A."/>
            <person name="Mateman C."/>
            <person name="Pijl A.S."/>
            <person name="de Ridder D."/>
            <person name="Groenen M.A."/>
            <person name="Visser M.E."/>
            <person name="Megens H.J."/>
        </authorList>
    </citation>
    <scope>NUCLEOTIDE SEQUENCE [LARGE SCALE GENOMIC DNA]</scope>
    <source>
        <strain evidence="7">WM2013NL</strain>
        <tissue evidence="7">Head and thorax</tissue>
    </source>
</reference>
<feature type="transmembrane region" description="Helical" evidence="5">
    <location>
        <begin position="49"/>
        <end position="67"/>
    </location>
</feature>
<evidence type="ECO:0000259" key="6">
    <source>
        <dbReference type="PROSITE" id="PS50850"/>
    </source>
</evidence>
<dbReference type="PANTHER" id="PTHR48021">
    <property type="match status" value="1"/>
</dbReference>
<dbReference type="Gene3D" id="1.20.1250.20">
    <property type="entry name" value="MFS general substrate transporter like domains"/>
    <property type="match status" value="1"/>
</dbReference>
<keyword evidence="7" id="KW-0813">Transport</keyword>
<dbReference type="PANTHER" id="PTHR48021:SF1">
    <property type="entry name" value="GH07001P-RELATED"/>
    <property type="match status" value="1"/>
</dbReference>
<comment type="caution">
    <text evidence="7">The sequence shown here is derived from an EMBL/GenBank/DDBJ whole genome shotgun (WGS) entry which is preliminary data.</text>
</comment>
<feature type="transmembrane region" description="Helical" evidence="5">
    <location>
        <begin position="293"/>
        <end position="312"/>
    </location>
</feature>
<accession>A0A0L7LS42</accession>
<evidence type="ECO:0000256" key="1">
    <source>
        <dbReference type="ARBA" id="ARBA00004141"/>
    </source>
</evidence>
<protein>
    <submittedName>
        <fullName evidence="7">Sugar transporter 12</fullName>
    </submittedName>
</protein>
<evidence type="ECO:0000256" key="3">
    <source>
        <dbReference type="ARBA" id="ARBA00022989"/>
    </source>
</evidence>
<evidence type="ECO:0000313" key="7">
    <source>
        <dbReference type="EMBL" id="KOB78199.1"/>
    </source>
</evidence>
<name>A0A0L7LS42_OPEBR</name>
<keyword evidence="8" id="KW-1185">Reference proteome</keyword>
<dbReference type="Proteomes" id="UP000037510">
    <property type="component" value="Unassembled WGS sequence"/>
</dbReference>
<feature type="transmembrane region" description="Helical" evidence="5">
    <location>
        <begin position="20"/>
        <end position="40"/>
    </location>
</feature>
<feature type="transmembrane region" description="Helical" evidence="5">
    <location>
        <begin position="223"/>
        <end position="251"/>
    </location>
</feature>
<evidence type="ECO:0000256" key="4">
    <source>
        <dbReference type="ARBA" id="ARBA00023136"/>
    </source>
</evidence>
<dbReference type="AlphaFoldDB" id="A0A0L7LS42"/>
<feature type="transmembrane region" description="Helical" evidence="5">
    <location>
        <begin position="135"/>
        <end position="154"/>
    </location>
</feature>
<keyword evidence="2 5" id="KW-0812">Transmembrane</keyword>
<sequence>MVAAQQALESDVPLSDDEMSWVASASNVTTIFGLALAAVVTEKFGRRKAITILTMPVVICWMAMYLAQRMLVFMIARIILGMCFGGVLSLCVLATAEYTAPNVRGFYLNMIITAGASLGVAISNILGILFHWRTVAWIGIIPASISALVPFLWVESPTWLASKGRFEECATAFKALHGNEKASLAELHLLIKIETQKQSDIGGPSQSPALILRKLTTALRQKYLWKIAVLCTCLHIFRVASCRVLICTFVITMIQNITGTSDILLFTLVADGCLVLGSFLSCFLIDRMKMRTLLFYSGIAANIILIALRNLGNYVIKSRLIPKQIYYLVPLNCCRCRTGMTTSFCVKESYLLSQLIIPILFHQL</sequence>
<dbReference type="InterPro" id="IPR020846">
    <property type="entry name" value="MFS_dom"/>
</dbReference>
<dbReference type="EMBL" id="JTDY01000225">
    <property type="protein sequence ID" value="KOB78199.1"/>
    <property type="molecule type" value="Genomic_DNA"/>
</dbReference>
<dbReference type="GO" id="GO:0022857">
    <property type="term" value="F:transmembrane transporter activity"/>
    <property type="evidence" value="ECO:0007669"/>
    <property type="project" value="InterPro"/>
</dbReference>
<feature type="transmembrane region" description="Helical" evidence="5">
    <location>
        <begin position="73"/>
        <end position="94"/>
    </location>
</feature>
<dbReference type="SUPFAM" id="SSF103473">
    <property type="entry name" value="MFS general substrate transporter"/>
    <property type="match status" value="1"/>
</dbReference>
<evidence type="ECO:0000256" key="5">
    <source>
        <dbReference type="SAM" id="Phobius"/>
    </source>
</evidence>
<dbReference type="InterPro" id="IPR036259">
    <property type="entry name" value="MFS_trans_sf"/>
</dbReference>
<evidence type="ECO:0000313" key="8">
    <source>
        <dbReference type="Proteomes" id="UP000037510"/>
    </source>
</evidence>
<dbReference type="Pfam" id="PF00083">
    <property type="entry name" value="Sugar_tr"/>
    <property type="match status" value="1"/>
</dbReference>
<feature type="transmembrane region" description="Helical" evidence="5">
    <location>
        <begin position="263"/>
        <end position="286"/>
    </location>
</feature>
<dbReference type="InterPro" id="IPR050549">
    <property type="entry name" value="MFS_Trehalose_Transporter"/>
</dbReference>
<keyword evidence="3 5" id="KW-1133">Transmembrane helix</keyword>
<dbReference type="PROSITE" id="PS50850">
    <property type="entry name" value="MFS"/>
    <property type="match status" value="1"/>
</dbReference>
<proteinExistence type="predicted"/>
<feature type="transmembrane region" description="Helical" evidence="5">
    <location>
        <begin position="106"/>
        <end position="129"/>
    </location>
</feature>
<dbReference type="GO" id="GO:0016020">
    <property type="term" value="C:membrane"/>
    <property type="evidence" value="ECO:0007669"/>
    <property type="project" value="UniProtKB-SubCell"/>
</dbReference>
<keyword evidence="7" id="KW-0762">Sugar transport</keyword>
<organism evidence="7 8">
    <name type="scientific">Operophtera brumata</name>
    <name type="common">Winter moth</name>
    <name type="synonym">Phalaena brumata</name>
    <dbReference type="NCBI Taxonomy" id="104452"/>
    <lineage>
        <taxon>Eukaryota</taxon>
        <taxon>Metazoa</taxon>
        <taxon>Ecdysozoa</taxon>
        <taxon>Arthropoda</taxon>
        <taxon>Hexapoda</taxon>
        <taxon>Insecta</taxon>
        <taxon>Pterygota</taxon>
        <taxon>Neoptera</taxon>
        <taxon>Endopterygota</taxon>
        <taxon>Lepidoptera</taxon>
        <taxon>Glossata</taxon>
        <taxon>Ditrysia</taxon>
        <taxon>Geometroidea</taxon>
        <taxon>Geometridae</taxon>
        <taxon>Larentiinae</taxon>
        <taxon>Operophtera</taxon>
    </lineage>
</organism>
<keyword evidence="4 5" id="KW-0472">Membrane</keyword>
<dbReference type="InterPro" id="IPR005828">
    <property type="entry name" value="MFS_sugar_transport-like"/>
</dbReference>
<feature type="domain" description="Major facilitator superfamily (MFS) profile" evidence="6">
    <location>
        <begin position="1"/>
        <end position="364"/>
    </location>
</feature>
<comment type="subcellular location">
    <subcellularLocation>
        <location evidence="1">Membrane</location>
        <topology evidence="1">Multi-pass membrane protein</topology>
    </subcellularLocation>
</comment>
<evidence type="ECO:0000256" key="2">
    <source>
        <dbReference type="ARBA" id="ARBA00022692"/>
    </source>
</evidence>